<dbReference type="RefSeq" id="WP_143076899.1">
    <property type="nucleotide sequence ID" value="NZ_FOXI01000003.1"/>
</dbReference>
<gene>
    <name evidence="3" type="ORF">SAMN05216277_103249</name>
</gene>
<feature type="region of interest" description="Disordered" evidence="1">
    <location>
        <begin position="1"/>
        <end position="26"/>
    </location>
</feature>
<feature type="transmembrane region" description="Helical" evidence="2">
    <location>
        <begin position="542"/>
        <end position="564"/>
    </location>
</feature>
<dbReference type="EMBL" id="FOXI01000003">
    <property type="protein sequence ID" value="SFP41096.1"/>
    <property type="molecule type" value="Genomic_DNA"/>
</dbReference>
<feature type="transmembrane region" description="Helical" evidence="2">
    <location>
        <begin position="451"/>
        <end position="470"/>
    </location>
</feature>
<dbReference type="OrthoDB" id="275567at2157"/>
<protein>
    <submittedName>
        <fullName evidence="3">Uncharacterized protein</fullName>
    </submittedName>
</protein>
<proteinExistence type="predicted"/>
<reference evidence="4" key="1">
    <citation type="submission" date="2016-10" db="EMBL/GenBank/DDBJ databases">
        <authorList>
            <person name="Varghese N."/>
            <person name="Submissions S."/>
        </authorList>
    </citation>
    <scope>NUCLEOTIDE SEQUENCE [LARGE SCALE GENOMIC DNA]</scope>
    <source>
        <strain evidence="4">CGMCC 1.10329</strain>
    </source>
</reference>
<name>A0A1I5Q5E6_9EURY</name>
<keyword evidence="2" id="KW-1133">Transmembrane helix</keyword>
<dbReference type="AlphaFoldDB" id="A0A1I5Q5E6"/>
<organism evidence="3 4">
    <name type="scientific">Halolamina pelagica</name>
    <dbReference type="NCBI Taxonomy" id="699431"/>
    <lineage>
        <taxon>Archaea</taxon>
        <taxon>Methanobacteriati</taxon>
        <taxon>Methanobacteriota</taxon>
        <taxon>Stenosarchaea group</taxon>
        <taxon>Halobacteria</taxon>
        <taxon>Halobacteriales</taxon>
        <taxon>Haloferacaceae</taxon>
    </lineage>
</organism>
<keyword evidence="2" id="KW-0812">Transmembrane</keyword>
<evidence type="ECO:0000313" key="3">
    <source>
        <dbReference type="EMBL" id="SFP41096.1"/>
    </source>
</evidence>
<evidence type="ECO:0000313" key="4">
    <source>
        <dbReference type="Proteomes" id="UP000183769"/>
    </source>
</evidence>
<sequence length="565" mass="63818">MEELANAVSRVVDLGDDSEGEDSQSYSIEIEEPSLEEIEDFVEAVIHLSEYIETGRLTVHIDGESDGYQIQYNPSEDTIVAEQVDGEQYDPGGLYPSDPDLADSLQELTLGTISGVEEIFSVLNDVYENQQYFEISTSYNLRKSNIEACIAESATIDVAPTVFFSLDRLINEVNSQPPEAFRQKYLDESPRCVFSILETEIVQFSSAIGISSIASTEEVLSQMEQSELEWEEKTQEIATTALIENVGAYLPPSVFQLQSVTNDSEPRLNSLFHRHQLLFSLLAIASNSRHIREGEWNILIQGKQFVEGHLSFPDATSVEIDETDSIELSDGLVDSVVSLYDWVYSEGRSENRADILRNVVTLYARSLSEVIEDAQVIESSARSNLRYYRRESVDDFVDFRQEMIEGAIQTQSQLSELRSELMSGLSRDLFRTFGFIIVISAGLVIRVNEVLGENAIFAISSVIVGGYTVITHRRIKGIEKQYVVQTENHKNLETFYDRFFDEDELQNFGVKLNEESPTWLDNCILPDQGNDEMTRRFRRDLAMYYLLLGGMGILAVILLLALLFP</sequence>
<keyword evidence="4" id="KW-1185">Reference proteome</keyword>
<dbReference type="Proteomes" id="UP000183769">
    <property type="component" value="Unassembled WGS sequence"/>
</dbReference>
<evidence type="ECO:0000256" key="1">
    <source>
        <dbReference type="SAM" id="MobiDB-lite"/>
    </source>
</evidence>
<keyword evidence="2" id="KW-0472">Membrane</keyword>
<evidence type="ECO:0000256" key="2">
    <source>
        <dbReference type="SAM" id="Phobius"/>
    </source>
</evidence>
<accession>A0A1I5Q5E6</accession>